<dbReference type="AlphaFoldDB" id="A0A1M5L3K5"/>
<reference evidence="2 3" key="1">
    <citation type="submission" date="2016-11" db="EMBL/GenBank/DDBJ databases">
        <authorList>
            <person name="Jaros S."/>
            <person name="Januszkiewicz K."/>
            <person name="Wedrychowicz H."/>
        </authorList>
    </citation>
    <scope>NUCLEOTIDE SEQUENCE [LARGE SCALE GENOMIC DNA]</scope>
    <source>
        <strain evidence="2 3">DSM 24574</strain>
    </source>
</reference>
<evidence type="ECO:0000256" key="1">
    <source>
        <dbReference type="SAM" id="MobiDB-lite"/>
    </source>
</evidence>
<accession>A0A1M5L3K5</accession>
<evidence type="ECO:0000313" key="2">
    <source>
        <dbReference type="EMBL" id="SHG59520.1"/>
    </source>
</evidence>
<name>A0A1M5L3K5_9BACT</name>
<feature type="region of interest" description="Disordered" evidence="1">
    <location>
        <begin position="1"/>
        <end position="59"/>
    </location>
</feature>
<gene>
    <name evidence="2" type="ORF">SAMN04488109_0993</name>
</gene>
<dbReference type="STRING" id="947013.SAMN04488109_0993"/>
<dbReference type="RefSeq" id="WP_143164766.1">
    <property type="nucleotide sequence ID" value="NZ_FQWQ01000001.1"/>
</dbReference>
<proteinExistence type="predicted"/>
<dbReference type="EMBL" id="FQWQ01000001">
    <property type="protein sequence ID" value="SHG59520.1"/>
    <property type="molecule type" value="Genomic_DNA"/>
</dbReference>
<sequence length="59" mass="6409">MKTKEKSTSENKAAGNKNMALAKPVSRVAPKARKTAAPPPSPTPKKSLKKKWDPAAQYF</sequence>
<dbReference type="Proteomes" id="UP000184212">
    <property type="component" value="Unassembled WGS sequence"/>
</dbReference>
<evidence type="ECO:0000313" key="3">
    <source>
        <dbReference type="Proteomes" id="UP000184212"/>
    </source>
</evidence>
<organism evidence="2 3">
    <name type="scientific">Chryseolinea serpens</name>
    <dbReference type="NCBI Taxonomy" id="947013"/>
    <lineage>
        <taxon>Bacteria</taxon>
        <taxon>Pseudomonadati</taxon>
        <taxon>Bacteroidota</taxon>
        <taxon>Cytophagia</taxon>
        <taxon>Cytophagales</taxon>
        <taxon>Fulvivirgaceae</taxon>
        <taxon>Chryseolinea</taxon>
    </lineage>
</organism>
<keyword evidence="3" id="KW-1185">Reference proteome</keyword>
<protein>
    <submittedName>
        <fullName evidence="2">Uncharacterized protein</fullName>
    </submittedName>
</protein>